<keyword evidence="1" id="KW-0812">Transmembrane</keyword>
<evidence type="ECO:0000256" key="1">
    <source>
        <dbReference type="SAM" id="Phobius"/>
    </source>
</evidence>
<accession>A0A6C0CYX6</accession>
<keyword evidence="1" id="KW-0472">Membrane</keyword>
<sequence>MKSNELLMVILAFFLGFMCSDMMKNICDNQLVEGVDNNSNQSSEIDYLITMFVLMISIGVMVALVIAGLPSKSRVETNPVTDQVTGVSTESGS</sequence>
<dbReference type="AlphaFoldDB" id="A0A6C0CYX6"/>
<name>A0A6C0CYX6_9ZZZZ</name>
<proteinExistence type="predicted"/>
<protein>
    <submittedName>
        <fullName evidence="2">Uncharacterized protein</fullName>
    </submittedName>
</protein>
<feature type="transmembrane region" description="Helical" evidence="1">
    <location>
        <begin position="47"/>
        <end position="69"/>
    </location>
</feature>
<organism evidence="2">
    <name type="scientific">viral metagenome</name>
    <dbReference type="NCBI Taxonomy" id="1070528"/>
    <lineage>
        <taxon>unclassified sequences</taxon>
        <taxon>metagenomes</taxon>
        <taxon>organismal metagenomes</taxon>
    </lineage>
</organism>
<evidence type="ECO:0000313" key="2">
    <source>
        <dbReference type="EMBL" id="QHT09160.1"/>
    </source>
</evidence>
<dbReference type="EMBL" id="MN739508">
    <property type="protein sequence ID" value="QHT09160.1"/>
    <property type="molecule type" value="Genomic_DNA"/>
</dbReference>
<keyword evidence="1" id="KW-1133">Transmembrane helix</keyword>
<reference evidence="2" key="1">
    <citation type="journal article" date="2020" name="Nature">
        <title>Giant virus diversity and host interactions through global metagenomics.</title>
        <authorList>
            <person name="Schulz F."/>
            <person name="Roux S."/>
            <person name="Paez-Espino D."/>
            <person name="Jungbluth S."/>
            <person name="Walsh D.A."/>
            <person name="Denef V.J."/>
            <person name="McMahon K.D."/>
            <person name="Konstantinidis K.T."/>
            <person name="Eloe-Fadrosh E.A."/>
            <person name="Kyrpides N.C."/>
            <person name="Woyke T."/>
        </authorList>
    </citation>
    <scope>NUCLEOTIDE SEQUENCE</scope>
    <source>
        <strain evidence="2">GVMAG-M-3300023110-24</strain>
    </source>
</reference>